<evidence type="ECO:0000313" key="5">
    <source>
        <dbReference type="Proteomes" id="UP000034879"/>
    </source>
</evidence>
<feature type="region of interest" description="Disordered" evidence="1">
    <location>
        <begin position="589"/>
        <end position="636"/>
    </location>
</feature>
<dbReference type="NCBIfam" id="TIGR04272">
    <property type="entry name" value="cxxc_cxxc_Mbark"/>
    <property type="match status" value="1"/>
</dbReference>
<evidence type="ECO:0000313" key="4">
    <source>
        <dbReference type="EMBL" id="KKU75247.1"/>
    </source>
</evidence>
<name>A0A0G1T0J8_9BACT</name>
<feature type="compositionally biased region" description="Pro residues" evidence="1">
    <location>
        <begin position="594"/>
        <end position="607"/>
    </location>
</feature>
<dbReference type="SUPFAM" id="SSF52540">
    <property type="entry name" value="P-loop containing nucleoside triphosphate hydrolases"/>
    <property type="match status" value="1"/>
</dbReference>
<dbReference type="PANTHER" id="PTHR30121:SF11">
    <property type="entry name" value="AAA+ ATPASE DOMAIN-CONTAINING PROTEIN"/>
    <property type="match status" value="1"/>
</dbReference>
<organism evidence="4 5">
    <name type="scientific">Candidatus Nomurabacteria bacterium GW2011_GWB1_47_6</name>
    <dbReference type="NCBI Taxonomy" id="1618749"/>
    <lineage>
        <taxon>Bacteria</taxon>
        <taxon>Candidatus Nomuraibacteriota</taxon>
    </lineage>
</organism>
<dbReference type="CDD" id="cd01127">
    <property type="entry name" value="TrwB_TraG_TraD_VirD4"/>
    <property type="match status" value="1"/>
</dbReference>
<accession>A0A0G1T0J8</accession>
<feature type="domain" description="Type IV secretion system coupling protein TraD DNA-binding" evidence="2">
    <location>
        <begin position="29"/>
        <end position="347"/>
    </location>
</feature>
<dbReference type="EMBL" id="LCOJ01000018">
    <property type="protein sequence ID" value="KKU75247.1"/>
    <property type="molecule type" value="Genomic_DNA"/>
</dbReference>
<dbReference type="InterPro" id="IPR051162">
    <property type="entry name" value="T4SS_component"/>
</dbReference>
<sequence>MDQIPINKDVTYLGLTTYRDKNTLFGIKRKDRRQHVYLLGKSGSGKSVLMFNMIIQNIQNGEGVCLVDPHGENVETVLSAIPKHRLKDVIYFNPADADYHIGFNVLELIDPQYKHLVASGLMGIFTKIWANAWSARMEYILNNTILALLDTPGTTLLGIPRMLVDKDYRQKIIANLRDPVIKAFWVHEYEAWQDKFRNEAIAPIQNKVGQFLSTSIIRNVVGQSKSTINIFDMMNEGKIFLVNVSKGRIGEDNSALLGGMIITKIQLAAMERVRIPEEDRRDFYLYVDEFQNFVTDAFAGILSEARKYRLNLTVAHQYTAQLISDKSTAVRDAVFGNVGTMIVFRVGADDAEFLEKEFEPEFTPQDIVNLPNYKVYMKLMIDGVTSRPFSAKTLPPMVKGGDKTVEQEVIQSSRDLYCRPRDIVEKEINDWSGMSLGDENMSPTGEKFPIICSHCGQERTVPFKPEPGRPAYCKECIAKIKSGEVKVVKGSKAEPIHDEAEFFQPLADLGIEFKPKESKVSVYDRHPERGDKAPAAAKPGLLDTIKKTFVPKVPSQDGRDARTGPPRNAPVRGENKALKDVLSKLVVKEAEAPKAPPPRPAPTPIPAPISLDALKNKMRDVKQNVSPAQDRSASQADMNKLKDLIFEKTAALSGVPPKAVIQNAPQVPAPAPMPASAPIPPPQPASPPPVQPAFPPTPPKTPPPPKPVPEVPEDVLRKILE</sequence>
<evidence type="ECO:0000259" key="3">
    <source>
        <dbReference type="Pfam" id="PF23477"/>
    </source>
</evidence>
<dbReference type="InterPro" id="IPR027417">
    <property type="entry name" value="P-loop_NTPase"/>
</dbReference>
<reference evidence="4 5" key="1">
    <citation type="journal article" date="2015" name="Nature">
        <title>rRNA introns, odd ribosomes, and small enigmatic genomes across a large radiation of phyla.</title>
        <authorList>
            <person name="Brown C.T."/>
            <person name="Hug L.A."/>
            <person name="Thomas B.C."/>
            <person name="Sharon I."/>
            <person name="Castelle C.J."/>
            <person name="Singh A."/>
            <person name="Wilkins M.J."/>
            <person name="Williams K.H."/>
            <person name="Banfield J.F."/>
        </authorList>
    </citation>
    <scope>NUCLEOTIDE SEQUENCE [LARGE SCALE GENOMIC DNA]</scope>
</reference>
<dbReference type="Pfam" id="PF10412">
    <property type="entry name" value="TrwB_AAD_bind"/>
    <property type="match status" value="1"/>
</dbReference>
<dbReference type="InterPro" id="IPR019476">
    <property type="entry name" value="T4SS_TraD_DNA-bd"/>
</dbReference>
<gene>
    <name evidence="4" type="ORF">UY01_C0018G0003</name>
</gene>
<evidence type="ECO:0000256" key="1">
    <source>
        <dbReference type="SAM" id="MobiDB-lite"/>
    </source>
</evidence>
<dbReference type="AlphaFoldDB" id="A0A0G1T0J8"/>
<feature type="region of interest" description="Disordered" evidence="1">
    <location>
        <begin position="549"/>
        <end position="577"/>
    </location>
</feature>
<comment type="caution">
    <text evidence="4">The sequence shown here is derived from an EMBL/GenBank/DDBJ whole genome shotgun (WGS) entry which is preliminary data.</text>
</comment>
<feature type="compositionally biased region" description="Pro residues" evidence="1">
    <location>
        <begin position="667"/>
        <end position="710"/>
    </location>
</feature>
<dbReference type="PANTHER" id="PTHR30121">
    <property type="entry name" value="UNCHARACTERIZED PROTEIN YJGR-RELATED"/>
    <property type="match status" value="1"/>
</dbReference>
<feature type="domain" description="CxxC-x17-CxxC" evidence="3">
    <location>
        <begin position="447"/>
        <end position="479"/>
    </location>
</feature>
<dbReference type="Proteomes" id="UP000034879">
    <property type="component" value="Unassembled WGS sequence"/>
</dbReference>
<dbReference type="Pfam" id="PF23477">
    <property type="entry name" value="zf_Tbcl_2"/>
    <property type="match status" value="1"/>
</dbReference>
<dbReference type="Gene3D" id="3.40.50.300">
    <property type="entry name" value="P-loop containing nucleotide triphosphate hydrolases"/>
    <property type="match status" value="2"/>
</dbReference>
<dbReference type="InterPro" id="IPR026363">
    <property type="entry name" value="CxxC-x17-CxxC_dom"/>
</dbReference>
<protein>
    <submittedName>
        <fullName evidence="4">Uncharacterized protein</fullName>
    </submittedName>
</protein>
<feature type="compositionally biased region" description="Polar residues" evidence="1">
    <location>
        <begin position="623"/>
        <end position="636"/>
    </location>
</feature>
<evidence type="ECO:0000259" key="2">
    <source>
        <dbReference type="Pfam" id="PF10412"/>
    </source>
</evidence>
<dbReference type="PATRIC" id="fig|1618749.3.peg.406"/>
<feature type="region of interest" description="Disordered" evidence="1">
    <location>
        <begin position="663"/>
        <end position="721"/>
    </location>
</feature>
<proteinExistence type="predicted"/>